<evidence type="ECO:0000313" key="7">
    <source>
        <dbReference type="EMBL" id="KXT18954.1"/>
    </source>
</evidence>
<sequence>MATETFYTTNLPSGLRIAQVAGLTLSGFLAGQTFAASAATPALLKAPAPLLAKQWKTVFDANKLIAPATALFSAGVFGYIAYREDKWTLPATLYTASASLLLSLIPYTFLLGEPINQKLEKKAQSLAKVAITDAQAESGMRKEETTHALVDKWATINLGRAVISAASTAIAIWAAVDRTEVVPATARLATGANRLG</sequence>
<organism evidence="7 8">
    <name type="scientific">Pseudocercospora musae</name>
    <dbReference type="NCBI Taxonomy" id="113226"/>
    <lineage>
        <taxon>Eukaryota</taxon>
        <taxon>Fungi</taxon>
        <taxon>Dikarya</taxon>
        <taxon>Ascomycota</taxon>
        <taxon>Pezizomycotina</taxon>
        <taxon>Dothideomycetes</taxon>
        <taxon>Dothideomycetidae</taxon>
        <taxon>Mycosphaerellales</taxon>
        <taxon>Mycosphaerellaceae</taxon>
        <taxon>Pseudocercospora</taxon>
    </lineage>
</organism>
<dbReference type="GO" id="GO:0016020">
    <property type="term" value="C:membrane"/>
    <property type="evidence" value="ECO:0007669"/>
    <property type="project" value="UniProtKB-SubCell"/>
</dbReference>
<evidence type="ECO:0000256" key="1">
    <source>
        <dbReference type="ARBA" id="ARBA00004141"/>
    </source>
</evidence>
<accession>A0A139IWK9</accession>
<evidence type="ECO:0000256" key="2">
    <source>
        <dbReference type="ARBA" id="ARBA00022692"/>
    </source>
</evidence>
<evidence type="ECO:0000256" key="5">
    <source>
        <dbReference type="ARBA" id="ARBA00034313"/>
    </source>
</evidence>
<dbReference type="PANTHER" id="PTHR35042">
    <property type="entry name" value="ANTHRONE OXYGENASE ENCC"/>
    <property type="match status" value="1"/>
</dbReference>
<evidence type="ECO:0008006" key="9">
    <source>
        <dbReference type="Google" id="ProtNLM"/>
    </source>
</evidence>
<evidence type="ECO:0000313" key="8">
    <source>
        <dbReference type="Proteomes" id="UP000073492"/>
    </source>
</evidence>
<evidence type="ECO:0000256" key="4">
    <source>
        <dbReference type="ARBA" id="ARBA00023136"/>
    </source>
</evidence>
<dbReference type="STRING" id="113226.A0A139IWK9"/>
<evidence type="ECO:0000256" key="6">
    <source>
        <dbReference type="SAM" id="Phobius"/>
    </source>
</evidence>
<dbReference type="Proteomes" id="UP000073492">
    <property type="component" value="Unassembled WGS sequence"/>
</dbReference>
<protein>
    <recommendedName>
        <fullName evidence="9">DUF1772 domain-containing protein</fullName>
    </recommendedName>
</protein>
<comment type="similarity">
    <text evidence="5">Belongs to the anthrone oxygenase family.</text>
</comment>
<dbReference type="PANTHER" id="PTHR35042:SF1">
    <property type="entry name" value="DUF1772-DOMAIN-CONTAINING PROTEIN"/>
    <property type="match status" value="1"/>
</dbReference>
<dbReference type="Pfam" id="PF08592">
    <property type="entry name" value="Anthrone_oxy"/>
    <property type="match status" value="1"/>
</dbReference>
<dbReference type="OrthoDB" id="5954308at2759"/>
<dbReference type="EMBL" id="LFZO01000001">
    <property type="protein sequence ID" value="KXT18954.1"/>
    <property type="molecule type" value="Genomic_DNA"/>
</dbReference>
<feature type="transmembrane region" description="Helical" evidence="6">
    <location>
        <begin position="20"/>
        <end position="44"/>
    </location>
</feature>
<dbReference type="AlphaFoldDB" id="A0A139IWK9"/>
<feature type="transmembrane region" description="Helical" evidence="6">
    <location>
        <begin position="64"/>
        <end position="82"/>
    </location>
</feature>
<dbReference type="InterPro" id="IPR013901">
    <property type="entry name" value="Anthrone_oxy"/>
</dbReference>
<gene>
    <name evidence="7" type="ORF">AC579_8701</name>
</gene>
<keyword evidence="8" id="KW-1185">Reference proteome</keyword>
<keyword evidence="4 6" id="KW-0472">Membrane</keyword>
<proteinExistence type="inferred from homology"/>
<evidence type="ECO:0000256" key="3">
    <source>
        <dbReference type="ARBA" id="ARBA00022989"/>
    </source>
</evidence>
<reference evidence="7 8" key="1">
    <citation type="submission" date="2015-07" db="EMBL/GenBank/DDBJ databases">
        <title>Comparative genomics of the Sigatoka disease complex on banana suggests a link between parallel evolutionary changes in Pseudocercospora fijiensis and Pseudocercospora eumusae and increased virulence on the banana host.</title>
        <authorList>
            <person name="Chang T.-C."/>
            <person name="Salvucci A."/>
            <person name="Crous P.W."/>
            <person name="Stergiopoulos I."/>
        </authorList>
    </citation>
    <scope>NUCLEOTIDE SEQUENCE [LARGE SCALE GENOMIC DNA]</scope>
    <source>
        <strain evidence="7 8">CBS 116634</strain>
    </source>
</reference>
<comment type="subcellular location">
    <subcellularLocation>
        <location evidence="1">Membrane</location>
        <topology evidence="1">Multi-pass membrane protein</topology>
    </subcellularLocation>
</comment>
<keyword evidence="2 6" id="KW-0812">Transmembrane</keyword>
<name>A0A139IWK9_9PEZI</name>
<comment type="caution">
    <text evidence="7">The sequence shown here is derived from an EMBL/GenBank/DDBJ whole genome shotgun (WGS) entry which is preliminary data.</text>
</comment>
<keyword evidence="3 6" id="KW-1133">Transmembrane helix</keyword>
<feature type="transmembrane region" description="Helical" evidence="6">
    <location>
        <begin position="94"/>
        <end position="112"/>
    </location>
</feature>